<evidence type="ECO:0000256" key="1">
    <source>
        <dbReference type="ARBA" id="ARBA00004613"/>
    </source>
</evidence>
<evidence type="ECO:0000313" key="10">
    <source>
        <dbReference type="EMBL" id="KAL0280817.1"/>
    </source>
</evidence>
<sequence length="116" mass="12630">MQHPVRIGQRNTKVRNMKNILAAILAVSLSLFLFGSAEAAPAQTLEELPGVDIFDYDTGLIEPERADRHPRVTCDLLSVSLPFGSLGHSACAAHCLALKKGYRGGRCKDGVCHCRR</sequence>
<dbReference type="PANTHER" id="PTHR13645:SF0">
    <property type="entry name" value="DEFENSIN"/>
    <property type="match status" value="1"/>
</dbReference>
<comment type="caution">
    <text evidence="10">The sequence shown here is derived from an EMBL/GenBank/DDBJ whole genome shotgun (WGS) entry which is preliminary data.</text>
</comment>
<dbReference type="PANTHER" id="PTHR13645">
    <property type="entry name" value="DEFENSIN"/>
    <property type="match status" value="1"/>
</dbReference>
<dbReference type="CDD" id="cd21806">
    <property type="entry name" value="DEFL_defensin-like"/>
    <property type="match status" value="1"/>
</dbReference>
<evidence type="ECO:0000256" key="7">
    <source>
        <dbReference type="ARBA" id="ARBA00023157"/>
    </source>
</evidence>
<evidence type="ECO:0000256" key="2">
    <source>
        <dbReference type="ARBA" id="ARBA00022525"/>
    </source>
</evidence>
<evidence type="ECO:0000256" key="8">
    <source>
        <dbReference type="SAM" id="SignalP"/>
    </source>
</evidence>
<keyword evidence="5" id="KW-0211">Defensin</keyword>
<dbReference type="Pfam" id="PF01097">
    <property type="entry name" value="Defensin_2"/>
    <property type="match status" value="1"/>
</dbReference>
<evidence type="ECO:0000256" key="3">
    <source>
        <dbReference type="ARBA" id="ARBA00022588"/>
    </source>
</evidence>
<evidence type="ECO:0000256" key="5">
    <source>
        <dbReference type="ARBA" id="ARBA00022940"/>
    </source>
</evidence>
<name>A0AAW2IFM1_9NEOP</name>
<keyword evidence="4" id="KW-0391">Immunity</keyword>
<keyword evidence="5" id="KW-0929">Antimicrobial</keyword>
<dbReference type="EMBL" id="JARGDH010000001">
    <property type="protein sequence ID" value="KAL0280817.1"/>
    <property type="molecule type" value="Genomic_DNA"/>
</dbReference>
<accession>A0AAW2IFM1</accession>
<proteinExistence type="predicted"/>
<dbReference type="SMART" id="SM00505">
    <property type="entry name" value="Knot1"/>
    <property type="match status" value="1"/>
</dbReference>
<organism evidence="10">
    <name type="scientific">Menopon gallinae</name>
    <name type="common">poultry shaft louse</name>
    <dbReference type="NCBI Taxonomy" id="328185"/>
    <lineage>
        <taxon>Eukaryota</taxon>
        <taxon>Metazoa</taxon>
        <taxon>Ecdysozoa</taxon>
        <taxon>Arthropoda</taxon>
        <taxon>Hexapoda</taxon>
        <taxon>Insecta</taxon>
        <taxon>Pterygota</taxon>
        <taxon>Neoptera</taxon>
        <taxon>Paraneoptera</taxon>
        <taxon>Psocodea</taxon>
        <taxon>Troctomorpha</taxon>
        <taxon>Phthiraptera</taxon>
        <taxon>Amblycera</taxon>
        <taxon>Menoponidae</taxon>
        <taxon>Menopon</taxon>
    </lineage>
</organism>
<evidence type="ECO:0000256" key="6">
    <source>
        <dbReference type="ARBA" id="ARBA00023022"/>
    </source>
</evidence>
<feature type="domain" description="Invertebrate defensins family profile" evidence="9">
    <location>
        <begin position="71"/>
        <end position="116"/>
    </location>
</feature>
<dbReference type="GO" id="GO:0005615">
    <property type="term" value="C:extracellular space"/>
    <property type="evidence" value="ECO:0007669"/>
    <property type="project" value="TreeGrafter"/>
</dbReference>
<dbReference type="GO" id="GO:0042742">
    <property type="term" value="P:defense response to bacterium"/>
    <property type="evidence" value="ECO:0007669"/>
    <property type="project" value="UniProtKB-KW"/>
</dbReference>
<reference evidence="10" key="1">
    <citation type="journal article" date="2024" name="Gigascience">
        <title>Chromosome-level genome of the poultry shaft louse Menopon gallinae provides insight into the host-switching and adaptive evolution of parasitic lice.</title>
        <authorList>
            <person name="Xu Y."/>
            <person name="Ma L."/>
            <person name="Liu S."/>
            <person name="Liang Y."/>
            <person name="Liu Q."/>
            <person name="He Z."/>
            <person name="Tian L."/>
            <person name="Duan Y."/>
            <person name="Cai W."/>
            <person name="Li H."/>
            <person name="Song F."/>
        </authorList>
    </citation>
    <scope>NUCLEOTIDE SEQUENCE</scope>
    <source>
        <strain evidence="10">Cailab_2023a</strain>
    </source>
</reference>
<evidence type="ECO:0000259" key="9">
    <source>
        <dbReference type="PROSITE" id="PS51378"/>
    </source>
</evidence>
<dbReference type="Gene3D" id="3.30.30.10">
    <property type="entry name" value="Knottin, scorpion toxin-like"/>
    <property type="match status" value="1"/>
</dbReference>
<keyword evidence="7" id="KW-1015">Disulfide bond</keyword>
<comment type="subcellular location">
    <subcellularLocation>
        <location evidence="1">Secreted</location>
    </subcellularLocation>
</comment>
<dbReference type="GO" id="GO:0006959">
    <property type="term" value="P:humoral immune response"/>
    <property type="evidence" value="ECO:0007669"/>
    <property type="project" value="TreeGrafter"/>
</dbReference>
<dbReference type="InterPro" id="IPR001542">
    <property type="entry name" value="Defensin_invertebrate/fungal"/>
</dbReference>
<keyword evidence="8" id="KW-0732">Signal</keyword>
<keyword evidence="6" id="KW-0044">Antibiotic</keyword>
<protein>
    <recommendedName>
        <fullName evidence="9">Invertebrate defensins family profile domain-containing protein</fullName>
    </recommendedName>
</protein>
<dbReference type="PROSITE" id="PS51378">
    <property type="entry name" value="INVERT_DEFENSINS"/>
    <property type="match status" value="1"/>
</dbReference>
<gene>
    <name evidence="10" type="ORF">PYX00_001999</name>
</gene>
<keyword evidence="3" id="KW-0399">Innate immunity</keyword>
<feature type="signal peptide" evidence="8">
    <location>
        <begin position="1"/>
        <end position="39"/>
    </location>
</feature>
<dbReference type="AlphaFoldDB" id="A0AAW2IFM1"/>
<keyword evidence="2" id="KW-0964">Secreted</keyword>
<evidence type="ECO:0000256" key="4">
    <source>
        <dbReference type="ARBA" id="ARBA00022859"/>
    </source>
</evidence>
<dbReference type="InterPro" id="IPR036574">
    <property type="entry name" value="Scorpion_toxin-like_sf"/>
</dbReference>
<dbReference type="SUPFAM" id="SSF57095">
    <property type="entry name" value="Scorpion toxin-like"/>
    <property type="match status" value="1"/>
</dbReference>
<dbReference type="InterPro" id="IPR003614">
    <property type="entry name" value="Knottins"/>
</dbReference>
<feature type="chain" id="PRO_5043800208" description="Invertebrate defensins family profile domain-containing protein" evidence="8">
    <location>
        <begin position="40"/>
        <end position="116"/>
    </location>
</feature>
<dbReference type="GO" id="GO:0045087">
    <property type="term" value="P:innate immune response"/>
    <property type="evidence" value="ECO:0007669"/>
    <property type="project" value="UniProtKB-KW"/>
</dbReference>